<dbReference type="Proteomes" id="UP000676336">
    <property type="component" value="Unassembled WGS sequence"/>
</dbReference>
<dbReference type="Proteomes" id="UP000681967">
    <property type="component" value="Unassembled WGS sequence"/>
</dbReference>
<organism evidence="2 7">
    <name type="scientific">Rotaria magnacalcarata</name>
    <dbReference type="NCBI Taxonomy" id="392030"/>
    <lineage>
        <taxon>Eukaryota</taxon>
        <taxon>Metazoa</taxon>
        <taxon>Spiralia</taxon>
        <taxon>Gnathifera</taxon>
        <taxon>Rotifera</taxon>
        <taxon>Eurotatoria</taxon>
        <taxon>Bdelloidea</taxon>
        <taxon>Philodinida</taxon>
        <taxon>Philodinidae</taxon>
        <taxon>Rotaria</taxon>
    </lineage>
</organism>
<keyword evidence="1" id="KW-1133">Transmembrane helix</keyword>
<proteinExistence type="predicted"/>
<evidence type="ECO:0000313" key="7">
    <source>
        <dbReference type="Proteomes" id="UP000663855"/>
    </source>
</evidence>
<dbReference type="EMBL" id="CAJNRE010013130">
    <property type="protein sequence ID" value="CAF2116734.1"/>
    <property type="molecule type" value="Genomic_DNA"/>
</dbReference>
<dbReference type="EMBL" id="CAJOBH010003835">
    <property type="protein sequence ID" value="CAF3967919.1"/>
    <property type="molecule type" value="Genomic_DNA"/>
</dbReference>
<feature type="transmembrane region" description="Helical" evidence="1">
    <location>
        <begin position="20"/>
        <end position="43"/>
    </location>
</feature>
<gene>
    <name evidence="5" type="ORF">BYL167_LOCUS11913</name>
    <name evidence="2" type="ORF">CJN711_LOCUS28622</name>
    <name evidence="6" type="ORF">GIL414_LOCUS49817</name>
    <name evidence="3" type="ORF">MBJ925_LOCUS25123</name>
    <name evidence="4" type="ORF">SMN809_LOCUS9518</name>
</gene>
<keyword evidence="1" id="KW-0472">Membrane</keyword>
<reference evidence="2" key="1">
    <citation type="submission" date="2021-02" db="EMBL/GenBank/DDBJ databases">
        <authorList>
            <person name="Nowell W R."/>
        </authorList>
    </citation>
    <scope>NUCLEOTIDE SEQUENCE</scope>
</reference>
<evidence type="ECO:0000313" key="3">
    <source>
        <dbReference type="EMBL" id="CAF2116734.1"/>
    </source>
</evidence>
<comment type="caution">
    <text evidence="2">The sequence shown here is derived from an EMBL/GenBank/DDBJ whole genome shotgun (WGS) entry which is preliminary data.</text>
</comment>
<dbReference type="EMBL" id="CAJOBJ010164660">
    <property type="protein sequence ID" value="CAF4859686.1"/>
    <property type="molecule type" value="Genomic_DNA"/>
</dbReference>
<sequence>MTTITSQRYGTFGTYSTVYTIYSIIFVGLILPSILGIFGYLTYRQMRQMHLRVQPMSKNTVLGNATMPRRDRELLIIVITEIFIYVISTTPTPLNSS</sequence>
<dbReference type="Proteomes" id="UP000663824">
    <property type="component" value="Unassembled WGS sequence"/>
</dbReference>
<dbReference type="EMBL" id="CAJOBI010003092">
    <property type="protein sequence ID" value="CAF3955977.1"/>
    <property type="molecule type" value="Genomic_DNA"/>
</dbReference>
<evidence type="ECO:0000313" key="5">
    <source>
        <dbReference type="EMBL" id="CAF3967919.1"/>
    </source>
</evidence>
<name>A0A815V4Q8_9BILA</name>
<evidence type="ECO:0000313" key="6">
    <source>
        <dbReference type="EMBL" id="CAF4859686.1"/>
    </source>
</evidence>
<feature type="transmembrane region" description="Helical" evidence="1">
    <location>
        <begin position="74"/>
        <end position="94"/>
    </location>
</feature>
<dbReference type="Proteomes" id="UP000681720">
    <property type="component" value="Unassembled WGS sequence"/>
</dbReference>
<accession>A0A815V4Q8</accession>
<dbReference type="Proteomes" id="UP000663855">
    <property type="component" value="Unassembled WGS sequence"/>
</dbReference>
<evidence type="ECO:0000313" key="2">
    <source>
        <dbReference type="EMBL" id="CAF1524638.1"/>
    </source>
</evidence>
<protein>
    <submittedName>
        <fullName evidence="2">Uncharacterized protein</fullName>
    </submittedName>
</protein>
<evidence type="ECO:0000313" key="4">
    <source>
        <dbReference type="EMBL" id="CAF3955977.1"/>
    </source>
</evidence>
<keyword evidence="1" id="KW-0812">Transmembrane</keyword>
<dbReference type="AlphaFoldDB" id="A0A815V4Q8"/>
<dbReference type="EMBL" id="CAJNOV010013536">
    <property type="protein sequence ID" value="CAF1524638.1"/>
    <property type="molecule type" value="Genomic_DNA"/>
</dbReference>
<evidence type="ECO:0000256" key="1">
    <source>
        <dbReference type="SAM" id="Phobius"/>
    </source>
</evidence>